<reference evidence="1 2" key="1">
    <citation type="submission" date="2020-08" db="EMBL/GenBank/DDBJ databases">
        <title>Genomic Encyclopedia of Type Strains, Phase IV (KMG-IV): sequencing the most valuable type-strain genomes for metagenomic binning, comparative biology and taxonomic classification.</title>
        <authorList>
            <person name="Goeker M."/>
        </authorList>
    </citation>
    <scope>NUCLEOTIDE SEQUENCE [LARGE SCALE GENOMIC DNA]</scope>
    <source>
        <strain evidence="1 2">DSM 15867</strain>
    </source>
</reference>
<dbReference type="EMBL" id="JACHNY010000006">
    <property type="protein sequence ID" value="MBB4618940.1"/>
    <property type="molecule type" value="Genomic_DNA"/>
</dbReference>
<dbReference type="InterPro" id="IPR010848">
    <property type="entry name" value="DUF1465"/>
</dbReference>
<dbReference type="InterPro" id="IPR038301">
    <property type="entry name" value="AraC-like_sf"/>
</dbReference>
<accession>A0A7W7AKX1</accession>
<protein>
    <submittedName>
        <fullName evidence="1">Regulator of CtrA degradation</fullName>
    </submittedName>
</protein>
<evidence type="ECO:0000313" key="2">
    <source>
        <dbReference type="Proteomes" id="UP000574769"/>
    </source>
</evidence>
<keyword evidence="2" id="KW-1185">Reference proteome</keyword>
<dbReference type="Gene3D" id="1.10.8.930">
    <property type="entry name" value="Protein of unknown function DUF1465"/>
    <property type="match status" value="1"/>
</dbReference>
<dbReference type="Pfam" id="PF07323">
    <property type="entry name" value="DUF1465"/>
    <property type="match status" value="1"/>
</dbReference>
<gene>
    <name evidence="1" type="ORF">GGQ96_003086</name>
</gene>
<dbReference type="RefSeq" id="WP_246360622.1">
    <property type="nucleotide sequence ID" value="NZ_JACHNY010000006.1"/>
</dbReference>
<dbReference type="Proteomes" id="UP000574769">
    <property type="component" value="Unassembled WGS sequence"/>
</dbReference>
<name>A0A7W7AKX1_9SPHN</name>
<proteinExistence type="predicted"/>
<organism evidence="1 2">
    <name type="scientific">Sphingomonas abaci</name>
    <dbReference type="NCBI Taxonomy" id="237611"/>
    <lineage>
        <taxon>Bacteria</taxon>
        <taxon>Pseudomonadati</taxon>
        <taxon>Pseudomonadota</taxon>
        <taxon>Alphaproteobacteria</taxon>
        <taxon>Sphingomonadales</taxon>
        <taxon>Sphingomonadaceae</taxon>
        <taxon>Sphingomonas</taxon>
    </lineage>
</organism>
<sequence length="170" mass="18239">MQRGMIGSMTPAGIQTRLVNALYTDAMLLADEARSYFDDRSRQDRDTLPPVARVAFSCESLKVTTRLMHVIAWLLVRRAVAAGELTPMEALTPNRRLSDEIASEDAVLSGLPDEARHLVEASQALFRRAAALDRALAGDAEMAAAAGAASPVRAMQHDLLARLGRGGVAA</sequence>
<dbReference type="AlphaFoldDB" id="A0A7W7AKX1"/>
<evidence type="ECO:0000313" key="1">
    <source>
        <dbReference type="EMBL" id="MBB4618940.1"/>
    </source>
</evidence>
<comment type="caution">
    <text evidence="1">The sequence shown here is derived from an EMBL/GenBank/DDBJ whole genome shotgun (WGS) entry which is preliminary data.</text>
</comment>